<dbReference type="Gene3D" id="3.40.50.720">
    <property type="entry name" value="NAD(P)-binding Rossmann-like Domain"/>
    <property type="match status" value="1"/>
</dbReference>
<dbReference type="RefSeq" id="XP_056474179.1">
    <property type="nucleotide sequence ID" value="XM_056618020.1"/>
</dbReference>
<dbReference type="EMBL" id="JAPQKI010000005">
    <property type="protein sequence ID" value="KAJ5098525.1"/>
    <property type="molecule type" value="Genomic_DNA"/>
</dbReference>
<dbReference type="InterPro" id="IPR036291">
    <property type="entry name" value="NAD(P)-bd_dom_sf"/>
</dbReference>
<dbReference type="PANTHER" id="PTHR43157">
    <property type="entry name" value="PHOSPHATIDYLINOSITOL-GLYCAN BIOSYNTHESIS CLASS F PROTEIN-RELATED"/>
    <property type="match status" value="1"/>
</dbReference>
<accession>A0A9W9FE21</accession>
<dbReference type="GeneID" id="81356999"/>
<dbReference type="Proteomes" id="UP001149074">
    <property type="component" value="Unassembled WGS sequence"/>
</dbReference>
<dbReference type="OrthoDB" id="542013at2759"/>
<dbReference type="Pfam" id="PF00106">
    <property type="entry name" value="adh_short"/>
    <property type="match status" value="1"/>
</dbReference>
<reference evidence="2" key="1">
    <citation type="submission" date="2022-11" db="EMBL/GenBank/DDBJ databases">
        <authorList>
            <person name="Petersen C."/>
        </authorList>
    </citation>
    <scope>NUCLEOTIDE SEQUENCE</scope>
    <source>
        <strain evidence="2">IBT 30761</strain>
    </source>
</reference>
<organism evidence="2 3">
    <name type="scientific">Penicillium argentinense</name>
    <dbReference type="NCBI Taxonomy" id="1131581"/>
    <lineage>
        <taxon>Eukaryota</taxon>
        <taxon>Fungi</taxon>
        <taxon>Dikarya</taxon>
        <taxon>Ascomycota</taxon>
        <taxon>Pezizomycotina</taxon>
        <taxon>Eurotiomycetes</taxon>
        <taxon>Eurotiomycetidae</taxon>
        <taxon>Eurotiales</taxon>
        <taxon>Aspergillaceae</taxon>
        <taxon>Penicillium</taxon>
    </lineage>
</organism>
<proteinExistence type="predicted"/>
<evidence type="ECO:0000256" key="1">
    <source>
        <dbReference type="ARBA" id="ARBA00023002"/>
    </source>
</evidence>
<sequence length="366" mass="39926">MPSTPPDGEGASMIWWSGRHPPADPATSFAGKTVLITGANTGLGFSAALKFAVLGASRLIFGVRSLQRGEAARDKICQQTGYDKNNIRLYEVDMSTFDSVKTFGDAVSKEPRIDIAILNAGVVSPSFRLSPEGYEMCLQVMVLSTALMAILLLPQLQKSAIISKEPTHLELVGSIAGRSVKVNPFSKSDAPILDQANQPSLFGCQRQYQTAKLFLFYILEGLVEETDAAKTNHKGPGVIINMVCPGPCRTTLGRDFSALLKIPMTLIQMSLFRTAEQGARSFVSGVTLGLEAHGKFWFSDMFYEYVFHSKSPCFSADSTYSKGELVTSPEGKALQKKVWQEIVAILRPHLPGGELKFSRGMFSVQR</sequence>
<comment type="caution">
    <text evidence="2">The sequence shown here is derived from an EMBL/GenBank/DDBJ whole genome shotgun (WGS) entry which is preliminary data.</text>
</comment>
<keyword evidence="3" id="KW-1185">Reference proteome</keyword>
<keyword evidence="1" id="KW-0560">Oxidoreductase</keyword>
<name>A0A9W9FE21_9EURO</name>
<evidence type="ECO:0000313" key="2">
    <source>
        <dbReference type="EMBL" id="KAJ5098525.1"/>
    </source>
</evidence>
<dbReference type="AlphaFoldDB" id="A0A9W9FE21"/>
<dbReference type="InterPro" id="IPR002347">
    <property type="entry name" value="SDR_fam"/>
</dbReference>
<dbReference type="SUPFAM" id="SSF51735">
    <property type="entry name" value="NAD(P)-binding Rossmann-fold domains"/>
    <property type="match status" value="1"/>
</dbReference>
<dbReference type="GO" id="GO:0016491">
    <property type="term" value="F:oxidoreductase activity"/>
    <property type="evidence" value="ECO:0007669"/>
    <property type="project" value="UniProtKB-KW"/>
</dbReference>
<reference evidence="2" key="2">
    <citation type="journal article" date="2023" name="IMA Fungus">
        <title>Comparative genomic study of the Penicillium genus elucidates a diverse pangenome and 15 lateral gene transfer events.</title>
        <authorList>
            <person name="Petersen C."/>
            <person name="Sorensen T."/>
            <person name="Nielsen M.R."/>
            <person name="Sondergaard T.E."/>
            <person name="Sorensen J.L."/>
            <person name="Fitzpatrick D.A."/>
            <person name="Frisvad J.C."/>
            <person name="Nielsen K.L."/>
        </authorList>
    </citation>
    <scope>NUCLEOTIDE SEQUENCE</scope>
    <source>
        <strain evidence="2">IBT 30761</strain>
    </source>
</reference>
<evidence type="ECO:0000313" key="3">
    <source>
        <dbReference type="Proteomes" id="UP001149074"/>
    </source>
</evidence>
<protein>
    <submittedName>
        <fullName evidence="2">Uncharacterized protein</fullName>
    </submittedName>
</protein>
<dbReference type="PRINTS" id="PR00081">
    <property type="entry name" value="GDHRDH"/>
</dbReference>
<gene>
    <name evidence="2" type="ORF">N7532_005526</name>
</gene>
<dbReference type="PANTHER" id="PTHR43157:SF22">
    <property type="entry name" value="SHORT-CHAIN DEHYDROGENASE_REDUCTASE PHMF"/>
    <property type="match status" value="1"/>
</dbReference>